<keyword evidence="1" id="KW-0472">Membrane</keyword>
<dbReference type="Proteomes" id="UP000178162">
    <property type="component" value="Unassembled WGS sequence"/>
</dbReference>
<keyword evidence="1" id="KW-0812">Transmembrane</keyword>
<keyword evidence="1" id="KW-1133">Transmembrane helix</keyword>
<evidence type="ECO:0000256" key="1">
    <source>
        <dbReference type="SAM" id="Phobius"/>
    </source>
</evidence>
<comment type="caution">
    <text evidence="2">The sequence shown here is derived from an EMBL/GenBank/DDBJ whole genome shotgun (WGS) entry which is preliminary data.</text>
</comment>
<dbReference type="STRING" id="1802595.A2134_00465"/>
<accession>A0A1G1WBD8</accession>
<evidence type="ECO:0000313" key="3">
    <source>
        <dbReference type="Proteomes" id="UP000178162"/>
    </source>
</evidence>
<name>A0A1G1WBD8_9BACT</name>
<proteinExistence type="predicted"/>
<dbReference type="EMBL" id="MHCR01000027">
    <property type="protein sequence ID" value="OGY24934.1"/>
    <property type="molecule type" value="Genomic_DNA"/>
</dbReference>
<sequence length="357" mass="40462">MTLAELAPRVKQILIWISIFLIFLIVLRFAWFVGKAGFGALFGQKEDTQTIRFGTLERPPLPTNKLSVSQLEISLDTPESSLPQTPELLNVYEIQRGSAVLLSIERASGKARSSQVKGNPKKITPTIYKITDTENANRSFTYYLEEDSFLYLYDWKKDSSVLSDNFIYNNEAAIREAKSSLSRISQLPEDLENGKTKLTFLKISPKNQKIVSSFFEANAVRIDFLRADLNNTPIVYQNPSSTPISVTLSPNLQEKILEIRHHYNVVNKDNFSPYPIKKSSDAWEELKKGDSYLALPEKTNLKSFSIRKIYLAYLDSSKQLSFFQPVFVFEGKGVDINGNRVDVLSYVPAIISKHIGN</sequence>
<gene>
    <name evidence="2" type="ORF">A2134_00465</name>
</gene>
<evidence type="ECO:0000313" key="2">
    <source>
        <dbReference type="EMBL" id="OGY24934.1"/>
    </source>
</evidence>
<organism evidence="2 3">
    <name type="scientific">Candidatus Woykebacteria bacterium RBG_16_39_9b</name>
    <dbReference type="NCBI Taxonomy" id="1802595"/>
    <lineage>
        <taxon>Bacteria</taxon>
        <taxon>Candidatus Woykeibacteriota</taxon>
    </lineage>
</organism>
<feature type="transmembrane region" description="Helical" evidence="1">
    <location>
        <begin position="13"/>
        <end position="33"/>
    </location>
</feature>
<reference evidence="2 3" key="1">
    <citation type="journal article" date="2016" name="Nat. Commun.">
        <title>Thousands of microbial genomes shed light on interconnected biogeochemical processes in an aquifer system.</title>
        <authorList>
            <person name="Anantharaman K."/>
            <person name="Brown C.T."/>
            <person name="Hug L.A."/>
            <person name="Sharon I."/>
            <person name="Castelle C.J."/>
            <person name="Probst A.J."/>
            <person name="Thomas B.C."/>
            <person name="Singh A."/>
            <person name="Wilkins M.J."/>
            <person name="Karaoz U."/>
            <person name="Brodie E.L."/>
            <person name="Williams K.H."/>
            <person name="Hubbard S.S."/>
            <person name="Banfield J.F."/>
        </authorList>
    </citation>
    <scope>NUCLEOTIDE SEQUENCE [LARGE SCALE GENOMIC DNA]</scope>
</reference>
<dbReference type="AlphaFoldDB" id="A0A1G1WBD8"/>
<protein>
    <submittedName>
        <fullName evidence="2">Uncharacterized protein</fullName>
    </submittedName>
</protein>